<dbReference type="InterPro" id="IPR004150">
    <property type="entry name" value="NAD_DNA_ligase_OB"/>
</dbReference>
<feature type="binding site" evidence="15">
    <location>
        <position position="408"/>
    </location>
    <ligand>
        <name>Zn(2+)</name>
        <dbReference type="ChEBI" id="CHEBI:29105"/>
    </ligand>
</feature>
<dbReference type="Pfam" id="PF03119">
    <property type="entry name" value="DNA_ligase_ZBD"/>
    <property type="match status" value="1"/>
</dbReference>
<dbReference type="SUPFAM" id="SSF47781">
    <property type="entry name" value="RuvA domain 2-like"/>
    <property type="match status" value="1"/>
</dbReference>
<dbReference type="NCBIfam" id="TIGR00575">
    <property type="entry name" value="dnlj"/>
    <property type="match status" value="1"/>
</dbReference>
<dbReference type="Pfam" id="PF01653">
    <property type="entry name" value="DNA_ligase_aden"/>
    <property type="match status" value="1"/>
</dbReference>
<dbReference type="InterPro" id="IPR001357">
    <property type="entry name" value="BRCT_dom"/>
</dbReference>
<evidence type="ECO:0000313" key="18">
    <source>
        <dbReference type="EMBL" id="RST69805.1"/>
    </source>
</evidence>
<dbReference type="Pfam" id="PF03120">
    <property type="entry name" value="OB_DNA_ligase"/>
    <property type="match status" value="1"/>
</dbReference>
<dbReference type="GO" id="GO:0006281">
    <property type="term" value="P:DNA repair"/>
    <property type="evidence" value="ECO:0007669"/>
    <property type="project" value="UniProtKB-KW"/>
</dbReference>
<feature type="active site" description="N6-AMP-lysine intermediate" evidence="15">
    <location>
        <position position="121"/>
    </location>
</feature>
<keyword evidence="19" id="KW-1185">Reference proteome</keyword>
<evidence type="ECO:0000256" key="2">
    <source>
        <dbReference type="ARBA" id="ARBA00012722"/>
    </source>
</evidence>
<keyword evidence="10 15" id="KW-0520">NAD</keyword>
<evidence type="ECO:0000256" key="15">
    <source>
        <dbReference type="HAMAP-Rule" id="MF_01588"/>
    </source>
</evidence>
<dbReference type="GO" id="GO:0003911">
    <property type="term" value="F:DNA ligase (NAD+) activity"/>
    <property type="evidence" value="ECO:0007669"/>
    <property type="project" value="UniProtKB-UniRule"/>
</dbReference>
<dbReference type="SUPFAM" id="SSF56091">
    <property type="entry name" value="DNA ligase/mRNA capping enzyme, catalytic domain"/>
    <property type="match status" value="1"/>
</dbReference>
<dbReference type="InterPro" id="IPR012340">
    <property type="entry name" value="NA-bd_OB-fold"/>
</dbReference>
<dbReference type="InterPro" id="IPR004149">
    <property type="entry name" value="Znf_DNAligase_C4"/>
</dbReference>
<dbReference type="GO" id="GO:0003677">
    <property type="term" value="F:DNA binding"/>
    <property type="evidence" value="ECO:0007669"/>
    <property type="project" value="InterPro"/>
</dbReference>
<dbReference type="HAMAP" id="MF_01588">
    <property type="entry name" value="DNA_ligase_A"/>
    <property type="match status" value="1"/>
</dbReference>
<dbReference type="InterPro" id="IPR013840">
    <property type="entry name" value="DNAligase_N"/>
</dbReference>
<name>A0A429XSI2_9RICK</name>
<feature type="coiled-coil region" evidence="16">
    <location>
        <begin position="5"/>
        <end position="59"/>
    </location>
</feature>
<feature type="binding site" evidence="15">
    <location>
        <position position="142"/>
    </location>
    <ligand>
        <name>NAD(+)</name>
        <dbReference type="ChEBI" id="CHEBI:57540"/>
    </ligand>
</feature>
<organism evidence="18 19">
    <name type="scientific">Candidatus Aquarickettsia rohweri</name>
    <dbReference type="NCBI Taxonomy" id="2602574"/>
    <lineage>
        <taxon>Bacteria</taxon>
        <taxon>Pseudomonadati</taxon>
        <taxon>Pseudomonadota</taxon>
        <taxon>Alphaproteobacteria</taxon>
        <taxon>Rickettsiales</taxon>
        <taxon>Candidatus Midichloriaceae</taxon>
        <taxon>Candidatus Aquarickettsia</taxon>
    </lineage>
</organism>
<dbReference type="InterPro" id="IPR041663">
    <property type="entry name" value="DisA/LigA_HHH"/>
</dbReference>
<dbReference type="CDD" id="cd17748">
    <property type="entry name" value="BRCT_DNA_ligase_like"/>
    <property type="match status" value="1"/>
</dbReference>
<keyword evidence="16" id="KW-0175">Coiled coil</keyword>
<feature type="binding site" evidence="15">
    <location>
        <position position="176"/>
    </location>
    <ligand>
        <name>NAD(+)</name>
        <dbReference type="ChEBI" id="CHEBI:57540"/>
    </ligand>
</feature>
<dbReference type="SMART" id="SM00292">
    <property type="entry name" value="BRCT"/>
    <property type="match status" value="1"/>
</dbReference>
<feature type="binding site" evidence="15">
    <location>
        <position position="119"/>
    </location>
    <ligand>
        <name>NAD(+)</name>
        <dbReference type="ChEBI" id="CHEBI:57540"/>
    </ligand>
</feature>
<evidence type="ECO:0000256" key="14">
    <source>
        <dbReference type="ARBA" id="ARBA00060881"/>
    </source>
</evidence>
<dbReference type="SMART" id="SM00278">
    <property type="entry name" value="HhH1"/>
    <property type="match status" value="2"/>
</dbReference>
<keyword evidence="7 15" id="KW-0227">DNA damage</keyword>
<comment type="caution">
    <text evidence="18">The sequence shown here is derived from an EMBL/GenBank/DDBJ whole genome shotgun (WGS) entry which is preliminary data.</text>
</comment>
<evidence type="ECO:0000256" key="12">
    <source>
        <dbReference type="ARBA" id="ARBA00023211"/>
    </source>
</evidence>
<keyword evidence="8 15" id="KW-0862">Zinc</keyword>
<comment type="similarity">
    <text evidence="14 15">Belongs to the NAD-dependent DNA ligase family. LigA subfamily.</text>
</comment>
<evidence type="ECO:0000256" key="5">
    <source>
        <dbReference type="ARBA" id="ARBA00022705"/>
    </source>
</evidence>
<reference evidence="19" key="1">
    <citation type="submission" date="2018-11" db="EMBL/GenBank/DDBJ databases">
        <title>Phylogenetic, genomic, and biogeographic characterization of a novel and ubiquitous marine invertebrate-associated Rickettsiales parasite, Candidatus Marinoinvertebrata rohwerii, gen. nov., sp. nov.</title>
        <authorList>
            <person name="Klinges J.G."/>
            <person name="Rosales S.M."/>
            <person name="Mcminds R."/>
            <person name="Shaver E.C."/>
            <person name="Shantz A."/>
            <person name="Peters E.C."/>
            <person name="Burkepile D.E."/>
            <person name="Silliman B.R."/>
            <person name="Vega Thurber R.L."/>
        </authorList>
    </citation>
    <scope>NUCLEOTIDE SEQUENCE [LARGE SCALE GENOMIC DNA]</scope>
    <source>
        <strain evidence="19">a_cerv_44</strain>
    </source>
</reference>
<accession>A0A429XSI2</accession>
<dbReference type="PIRSF" id="PIRSF001604">
    <property type="entry name" value="LigA"/>
    <property type="match status" value="1"/>
</dbReference>
<dbReference type="PANTHER" id="PTHR23389:SF9">
    <property type="entry name" value="DNA LIGASE"/>
    <property type="match status" value="1"/>
</dbReference>
<dbReference type="Gene3D" id="1.10.287.610">
    <property type="entry name" value="Helix hairpin bin"/>
    <property type="match status" value="1"/>
</dbReference>
<feature type="binding site" evidence="15">
    <location>
        <begin position="85"/>
        <end position="86"/>
    </location>
    <ligand>
        <name>NAD(+)</name>
        <dbReference type="ChEBI" id="CHEBI:57540"/>
    </ligand>
</feature>
<dbReference type="EC" id="6.5.1.2" evidence="2 15"/>
<dbReference type="InterPro" id="IPR036420">
    <property type="entry name" value="BRCT_dom_sf"/>
</dbReference>
<dbReference type="InterPro" id="IPR033136">
    <property type="entry name" value="DNA_ligase_CS"/>
</dbReference>
<dbReference type="InterPro" id="IPR003583">
    <property type="entry name" value="Hlx-hairpin-Hlx_DNA-bd_motif"/>
</dbReference>
<feature type="binding site" evidence="15">
    <location>
        <position position="313"/>
    </location>
    <ligand>
        <name>NAD(+)</name>
        <dbReference type="ChEBI" id="CHEBI:57540"/>
    </ligand>
</feature>
<dbReference type="Gene3D" id="3.40.50.10190">
    <property type="entry name" value="BRCT domain"/>
    <property type="match status" value="1"/>
</dbReference>
<feature type="binding site" evidence="15">
    <location>
        <position position="432"/>
    </location>
    <ligand>
        <name>Zn(2+)</name>
        <dbReference type="ChEBI" id="CHEBI:29105"/>
    </ligand>
</feature>
<dbReference type="GO" id="GO:0046872">
    <property type="term" value="F:metal ion binding"/>
    <property type="evidence" value="ECO:0007669"/>
    <property type="project" value="UniProtKB-KW"/>
</dbReference>
<dbReference type="GO" id="GO:0005829">
    <property type="term" value="C:cytosol"/>
    <property type="evidence" value="ECO:0007669"/>
    <property type="project" value="TreeGrafter"/>
</dbReference>
<dbReference type="Gene3D" id="1.10.150.20">
    <property type="entry name" value="5' to 3' exonuclease, C-terminal subdomain"/>
    <property type="match status" value="2"/>
</dbReference>
<dbReference type="SUPFAM" id="SSF50249">
    <property type="entry name" value="Nucleic acid-binding proteins"/>
    <property type="match status" value="1"/>
</dbReference>
<feature type="binding site" evidence="15">
    <location>
        <position position="411"/>
    </location>
    <ligand>
        <name>Zn(2+)</name>
        <dbReference type="ChEBI" id="CHEBI:29105"/>
    </ligand>
</feature>
<dbReference type="AlphaFoldDB" id="A0A429XSI2"/>
<evidence type="ECO:0000256" key="1">
    <source>
        <dbReference type="ARBA" id="ARBA00004067"/>
    </source>
</evidence>
<evidence type="ECO:0000313" key="19">
    <source>
        <dbReference type="Proteomes" id="UP000279470"/>
    </source>
</evidence>
<dbReference type="GO" id="GO:0006260">
    <property type="term" value="P:DNA replication"/>
    <property type="evidence" value="ECO:0007669"/>
    <property type="project" value="UniProtKB-KW"/>
</dbReference>
<dbReference type="InterPro" id="IPR010994">
    <property type="entry name" value="RuvA_2-like"/>
</dbReference>
<sequence length="682" mass="77623">MNLTLSEAKNRVEKLRKEIKKHDELYYIKSLPKISDKEYDDLRLELNRLEELYPNLRDVDSITQKVGARVAKGFKKVIHSYPMLSLANAFSSEDISDFLSRVYKYLNQELNNTIYFHCEPKIDGVSFSAHYKNGEMVSGATRGDGKIGEEITDNLKVIENFPINVDFDQEFEVRGEVYMKKSDFLLLNEENQKSNKAVFANPRNAASGSLRQLDYKVTSQRKLSYFVWGGKIGSAKTQKEVMDKFKSLGFNVNENIILLNNTKGIIDYYESMYLKRAELDYDIDGLVYKINELDFQERIGNISRSPRWAIAHKFPADYAETLVADIFVQVGRTGSITPVAKLKPVNIGGVLVTKASLHNEEEIIRKDIKIGDIVKIKRAGEVIPQIVEVKFSERNSSFVRDFVFPKKCPICDSAIEKFGDDVVKRCTGGIKCEAQFVERLCHFVSKGAFNIEGLSKQSIILFSQRGLIKSPADIFRLKDINEKLESQIEDWEGWGNQSAQNLFNSIDKSKIIPFNRFIYALGIRHFGEVTAELIANYFEGIDNLLIFASNIKKLEVLEEINGIGEVIAKSFIEYFNDQYNIAVIKDILKYIKIQKVNYIKPKEEGKFAGKNLIFTGTLKKYSRDEAIDIVKKMGAKIAATISKKVDYVVYGENPGSKLNKANKMNISTISEVEFLKIIGDND</sequence>
<evidence type="ECO:0000256" key="3">
    <source>
        <dbReference type="ARBA" id="ARBA00013308"/>
    </source>
</evidence>
<comment type="cofactor">
    <cofactor evidence="15">
        <name>Mg(2+)</name>
        <dbReference type="ChEBI" id="CHEBI:18420"/>
    </cofactor>
    <cofactor evidence="15">
        <name>Mn(2+)</name>
        <dbReference type="ChEBI" id="CHEBI:29035"/>
    </cofactor>
</comment>
<evidence type="ECO:0000256" key="6">
    <source>
        <dbReference type="ARBA" id="ARBA00022723"/>
    </source>
</evidence>
<dbReference type="InterPro" id="IPR013839">
    <property type="entry name" value="DNAligase_adenylation"/>
</dbReference>
<comment type="function">
    <text evidence="1 15">DNA ligase that catalyzes the formation of phosphodiester linkages between 5'-phosphoryl and 3'-hydroxyl groups in double-stranded DNA using NAD as a coenzyme and as the energy source for the reaction. It is essential for DNA replication and repair of damaged DNA.</text>
</comment>
<dbReference type="CDD" id="cd00114">
    <property type="entry name" value="LIGANc"/>
    <property type="match status" value="1"/>
</dbReference>
<protein>
    <recommendedName>
        <fullName evidence="3 15">DNA ligase</fullName>
        <ecNumber evidence="2 15">6.5.1.2</ecNumber>
    </recommendedName>
    <alternativeName>
        <fullName evidence="15">Polydeoxyribonucleotide synthase [NAD(+)]</fullName>
    </alternativeName>
</protein>
<feature type="binding site" evidence="15">
    <location>
        <position position="289"/>
    </location>
    <ligand>
        <name>NAD(+)</name>
        <dbReference type="ChEBI" id="CHEBI:57540"/>
    </ligand>
</feature>
<comment type="caution">
    <text evidence="15">Lacks conserved residue(s) required for the propagation of feature annotation.</text>
</comment>
<evidence type="ECO:0000256" key="4">
    <source>
        <dbReference type="ARBA" id="ARBA00022598"/>
    </source>
</evidence>
<dbReference type="FunFam" id="2.40.50.140:FF:000012">
    <property type="entry name" value="DNA ligase"/>
    <property type="match status" value="1"/>
</dbReference>
<feature type="domain" description="BRCT" evidence="17">
    <location>
        <begin position="602"/>
        <end position="682"/>
    </location>
</feature>
<dbReference type="OrthoDB" id="9759736at2"/>
<dbReference type="Pfam" id="PF00533">
    <property type="entry name" value="BRCT"/>
    <property type="match status" value="1"/>
</dbReference>
<evidence type="ECO:0000256" key="10">
    <source>
        <dbReference type="ARBA" id="ARBA00023027"/>
    </source>
</evidence>
<dbReference type="SUPFAM" id="SSF52113">
    <property type="entry name" value="BRCT domain"/>
    <property type="match status" value="1"/>
</dbReference>
<dbReference type="PROSITE" id="PS50172">
    <property type="entry name" value="BRCT"/>
    <property type="match status" value="1"/>
</dbReference>
<dbReference type="Proteomes" id="UP000279470">
    <property type="component" value="Unassembled WGS sequence"/>
</dbReference>
<evidence type="ECO:0000256" key="11">
    <source>
        <dbReference type="ARBA" id="ARBA00023204"/>
    </source>
</evidence>
<keyword evidence="11 15" id="KW-0234">DNA repair</keyword>
<keyword evidence="9 15" id="KW-0460">Magnesium</keyword>
<gene>
    <name evidence="15 18" type="primary">ligA</name>
    <name evidence="18" type="ORF">EIC27_02275</name>
</gene>
<dbReference type="PROSITE" id="PS01056">
    <property type="entry name" value="DNA_LIGASE_N2"/>
    <property type="match status" value="1"/>
</dbReference>
<dbReference type="InterPro" id="IPR001679">
    <property type="entry name" value="DNA_ligase"/>
</dbReference>
<evidence type="ECO:0000256" key="8">
    <source>
        <dbReference type="ARBA" id="ARBA00022833"/>
    </source>
</evidence>
<dbReference type="Gene3D" id="6.20.10.30">
    <property type="match status" value="1"/>
</dbReference>
<evidence type="ECO:0000259" key="17">
    <source>
        <dbReference type="PROSITE" id="PS50172"/>
    </source>
</evidence>
<keyword evidence="4 15" id="KW-0436">Ligase</keyword>
<comment type="catalytic activity">
    <reaction evidence="13 15">
        <text>NAD(+) + (deoxyribonucleotide)n-3'-hydroxyl + 5'-phospho-(deoxyribonucleotide)m = (deoxyribonucleotide)n+m + AMP + beta-nicotinamide D-nucleotide.</text>
        <dbReference type="EC" id="6.5.1.2"/>
    </reaction>
</comment>
<dbReference type="FunFam" id="3.30.470.30:FF:000001">
    <property type="entry name" value="DNA ligase"/>
    <property type="match status" value="1"/>
</dbReference>
<evidence type="ECO:0000256" key="7">
    <source>
        <dbReference type="ARBA" id="ARBA00022763"/>
    </source>
</evidence>
<proteinExistence type="inferred from homology"/>
<dbReference type="Pfam" id="PF12826">
    <property type="entry name" value="HHH_2"/>
    <property type="match status" value="1"/>
</dbReference>
<evidence type="ECO:0000256" key="16">
    <source>
        <dbReference type="SAM" id="Coils"/>
    </source>
</evidence>
<dbReference type="RefSeq" id="WP_126044535.1">
    <property type="nucleotide sequence ID" value="NZ_RXFM01000021.1"/>
</dbReference>
<keyword evidence="12 15" id="KW-0464">Manganese</keyword>
<feature type="binding site" evidence="15">
    <location>
        <begin position="36"/>
        <end position="40"/>
    </location>
    <ligand>
        <name>NAD(+)</name>
        <dbReference type="ChEBI" id="CHEBI:57540"/>
    </ligand>
</feature>
<dbReference type="Gene3D" id="2.40.50.140">
    <property type="entry name" value="Nucleic acid-binding proteins"/>
    <property type="match status" value="1"/>
</dbReference>
<keyword evidence="5 15" id="KW-0235">DNA replication</keyword>
<dbReference type="EMBL" id="RXFM01000021">
    <property type="protein sequence ID" value="RST69805.1"/>
    <property type="molecule type" value="Genomic_DNA"/>
</dbReference>
<evidence type="ECO:0000256" key="9">
    <source>
        <dbReference type="ARBA" id="ARBA00022842"/>
    </source>
</evidence>
<evidence type="ECO:0000256" key="13">
    <source>
        <dbReference type="ARBA" id="ARBA00034005"/>
    </source>
</evidence>
<dbReference type="Gene3D" id="3.30.470.30">
    <property type="entry name" value="DNA ligase/mRNA capping enzyme"/>
    <property type="match status" value="1"/>
</dbReference>
<dbReference type="SMART" id="SM00532">
    <property type="entry name" value="LIGANc"/>
    <property type="match status" value="1"/>
</dbReference>
<dbReference type="NCBIfam" id="NF005932">
    <property type="entry name" value="PRK07956.1"/>
    <property type="match status" value="1"/>
</dbReference>
<dbReference type="PANTHER" id="PTHR23389">
    <property type="entry name" value="CHROMOSOME TRANSMISSION FIDELITY FACTOR 18"/>
    <property type="match status" value="1"/>
</dbReference>
<keyword evidence="6 15" id="KW-0479">Metal-binding</keyword>